<dbReference type="SUPFAM" id="SSF64182">
    <property type="entry name" value="DHH phosphoesterases"/>
    <property type="match status" value="1"/>
</dbReference>
<evidence type="ECO:0000256" key="2">
    <source>
        <dbReference type="ARBA" id="ARBA00019841"/>
    </source>
</evidence>
<feature type="domain" description="RecJ OB" evidence="8">
    <location>
        <begin position="467"/>
        <end position="549"/>
    </location>
</feature>
<evidence type="ECO:0000259" key="6">
    <source>
        <dbReference type="Pfam" id="PF01368"/>
    </source>
</evidence>
<dbReference type="Pfam" id="PF01368">
    <property type="entry name" value="DHH"/>
    <property type="match status" value="1"/>
</dbReference>
<keyword evidence="4" id="KW-0378">Hydrolase</keyword>
<evidence type="ECO:0000259" key="7">
    <source>
        <dbReference type="Pfam" id="PF02272"/>
    </source>
</evidence>
<dbReference type="Pfam" id="PF17768">
    <property type="entry name" value="RecJ_OB"/>
    <property type="match status" value="1"/>
</dbReference>
<dbReference type="GO" id="GO:0006281">
    <property type="term" value="P:DNA repair"/>
    <property type="evidence" value="ECO:0007669"/>
    <property type="project" value="InterPro"/>
</dbReference>
<name>U2X955_GEOKU</name>
<feature type="domain" description="DDH" evidence="6">
    <location>
        <begin position="95"/>
        <end position="227"/>
    </location>
</feature>
<protein>
    <recommendedName>
        <fullName evidence="2">Single-stranded-DNA-specific exonuclease RecJ</fullName>
    </recommendedName>
</protein>
<comment type="similarity">
    <text evidence="1">Belongs to the RecJ family.</text>
</comment>
<dbReference type="InterPro" id="IPR038763">
    <property type="entry name" value="DHH_sf"/>
</dbReference>
<gene>
    <name evidence="9" type="ORF">GBL_3559</name>
</gene>
<evidence type="ECO:0000259" key="8">
    <source>
        <dbReference type="Pfam" id="PF17768"/>
    </source>
</evidence>
<dbReference type="InterPro" id="IPR004610">
    <property type="entry name" value="RecJ"/>
</dbReference>
<evidence type="ECO:0000313" key="9">
    <source>
        <dbReference type="EMBL" id="GAD15342.1"/>
    </source>
</evidence>
<evidence type="ECO:0000256" key="5">
    <source>
        <dbReference type="ARBA" id="ARBA00022839"/>
    </source>
</evidence>
<dbReference type="NCBIfam" id="TIGR00644">
    <property type="entry name" value="recJ"/>
    <property type="match status" value="1"/>
</dbReference>
<organism evidence="9 10">
    <name type="scientific">Geobacillus kaustophilus GBlys</name>
    <dbReference type="NCBI Taxonomy" id="1337888"/>
    <lineage>
        <taxon>Bacteria</taxon>
        <taxon>Bacillati</taxon>
        <taxon>Bacillota</taxon>
        <taxon>Bacilli</taxon>
        <taxon>Bacillales</taxon>
        <taxon>Anoxybacillaceae</taxon>
        <taxon>Geobacillus</taxon>
        <taxon>Geobacillus thermoleovorans group</taxon>
    </lineage>
</organism>
<keyword evidence="3" id="KW-0540">Nuclease</keyword>
<dbReference type="GO" id="GO:0003676">
    <property type="term" value="F:nucleic acid binding"/>
    <property type="evidence" value="ECO:0007669"/>
    <property type="project" value="InterPro"/>
</dbReference>
<dbReference type="GO" id="GO:0008409">
    <property type="term" value="F:5'-3' exonuclease activity"/>
    <property type="evidence" value="ECO:0007669"/>
    <property type="project" value="InterPro"/>
</dbReference>
<evidence type="ECO:0000256" key="3">
    <source>
        <dbReference type="ARBA" id="ARBA00022722"/>
    </source>
</evidence>
<evidence type="ECO:0000313" key="10">
    <source>
        <dbReference type="Proteomes" id="UP000016424"/>
    </source>
</evidence>
<dbReference type="Proteomes" id="UP000016424">
    <property type="component" value="Unassembled WGS sequence"/>
</dbReference>
<proteinExistence type="inferred from homology"/>
<dbReference type="InterPro" id="IPR003156">
    <property type="entry name" value="DHHA1_dom"/>
</dbReference>
<dbReference type="Gene3D" id="3.10.310.30">
    <property type="match status" value="1"/>
</dbReference>
<dbReference type="Pfam" id="PF02272">
    <property type="entry name" value="DHHA1"/>
    <property type="match status" value="1"/>
</dbReference>
<comment type="caution">
    <text evidence="9">The sequence shown here is derived from an EMBL/GenBank/DDBJ whole genome shotgun (WGS) entry which is preliminary data.</text>
</comment>
<dbReference type="PANTHER" id="PTHR30255">
    <property type="entry name" value="SINGLE-STRANDED-DNA-SPECIFIC EXONUCLEASE RECJ"/>
    <property type="match status" value="1"/>
</dbReference>
<dbReference type="InterPro" id="IPR051673">
    <property type="entry name" value="SSDNA_exonuclease_RecJ"/>
</dbReference>
<dbReference type="PANTHER" id="PTHR30255:SF2">
    <property type="entry name" value="SINGLE-STRANDED-DNA-SPECIFIC EXONUCLEASE RECJ"/>
    <property type="match status" value="1"/>
</dbReference>
<dbReference type="InterPro" id="IPR001667">
    <property type="entry name" value="DDH_dom"/>
</dbReference>
<dbReference type="GO" id="GO:0006310">
    <property type="term" value="P:DNA recombination"/>
    <property type="evidence" value="ECO:0007669"/>
    <property type="project" value="InterPro"/>
</dbReference>
<keyword evidence="5 9" id="KW-0269">Exonuclease</keyword>
<evidence type="ECO:0000256" key="1">
    <source>
        <dbReference type="ARBA" id="ARBA00005915"/>
    </source>
</evidence>
<dbReference type="AlphaFoldDB" id="U2X955"/>
<sequence length="565" mass="64055">MFGFTTHERTVSMDWVPFDTSLEKHPNKALITYMARQFDIEPVLMHHLFIHGIDNCEKVSRFIFPTIDDFHDPFLMNDMKKAIIRIIKALIQKEKILIYGDYDVDGMTATAILYKALKKFKADVHYRLPLRNEGYGLSPKAIEKIPEDVSLIITVDNGSSAHSAMEVAKRRGMDVIVTDHHEVLGPHPDCYAFINPKRHDNTYPFPHLSGAGVALKVVQALFMAGKIPWDKHVYEFIEFATLGTIADLMPLKGENRIICKLGLQKMNYTPTPVLKKLFEMLRIKYVDSSTISFQIGPIFNSSGRIGDPNEAVDILVNPLCTKADLYALITLNKKRQQMTKEQFQRIEEQIIQNQWYKQNVIVVCDDFHSGIIGLIAAKIANKFKKPAVVISLTGAGSARSVNTTDFSIINVIKKCSHFLTKYGGHRAAAGFSMPLDFDHIHAFKEAIQLAALDEPPLTPKLKYISTIPLHQFPMHIFDDLGVLEPFGMSFPKPLFYCSPLVIKQFQVFGKNNEHLKLITNDKKAIAFFKGAMANKLQQQSLAECLYTPSCPIKKDFLIHDLRFIQ</sequence>
<dbReference type="EMBL" id="BASG01000071">
    <property type="protein sequence ID" value="GAD15342.1"/>
    <property type="molecule type" value="Genomic_DNA"/>
</dbReference>
<dbReference type="Gene3D" id="3.90.1640.30">
    <property type="match status" value="1"/>
</dbReference>
<accession>U2X955</accession>
<feature type="domain" description="DHHA1" evidence="7">
    <location>
        <begin position="359"/>
        <end position="445"/>
    </location>
</feature>
<evidence type="ECO:0000256" key="4">
    <source>
        <dbReference type="ARBA" id="ARBA00022801"/>
    </source>
</evidence>
<reference evidence="10" key="1">
    <citation type="journal article" date="2013" name="Genome">
        <title>Draft Genome Sequence of Geobacillus kaustophilus GBlys, a Lysogenic Strain with Bacteriophage phiOH2.</title>
        <authorList>
            <person name="Doi K."/>
            <person name="Mori K."/>
            <person name="Martono H."/>
            <person name="Nagayoshi Y."/>
            <person name="Fujino Y."/>
            <person name="Tashiro K."/>
            <person name="Kuhara S."/>
            <person name="Ohshima T."/>
        </authorList>
    </citation>
    <scope>NUCLEOTIDE SEQUENCE [LARGE SCALE GENOMIC DNA]</scope>
    <source>
        <strain evidence="10">GBlys</strain>
    </source>
</reference>
<dbReference type="InterPro" id="IPR041122">
    <property type="entry name" value="RecJ_OB"/>
</dbReference>